<evidence type="ECO:0008006" key="4">
    <source>
        <dbReference type="Google" id="ProtNLM"/>
    </source>
</evidence>
<dbReference type="EMBL" id="AALD02000025">
    <property type="protein sequence ID" value="EEQ10067.1"/>
    <property type="molecule type" value="Genomic_DNA"/>
</dbReference>
<gene>
    <name evidence="2" type="ORF">ymoll0001_35930</name>
</gene>
<evidence type="ECO:0000313" key="3">
    <source>
        <dbReference type="Proteomes" id="UP000003027"/>
    </source>
</evidence>
<comment type="caution">
    <text evidence="2">The sequence shown here is derived from an EMBL/GenBank/DDBJ whole genome shotgun (WGS) entry which is preliminary data.</text>
</comment>
<dbReference type="Pfam" id="PF03538">
    <property type="entry name" value="VRP1"/>
    <property type="match status" value="1"/>
</dbReference>
<evidence type="ECO:0000313" key="2">
    <source>
        <dbReference type="EMBL" id="EEQ10067.1"/>
    </source>
</evidence>
<dbReference type="InterPro" id="IPR018003">
    <property type="entry name" value="Insecticidal_toxin/plasmid_vir"/>
</dbReference>
<dbReference type="RefSeq" id="WP_004875777.1">
    <property type="nucleotide sequence ID" value="NZ_AALD02000025.1"/>
</dbReference>
<keyword evidence="1" id="KW-0843">Virulence</keyword>
<proteinExistence type="predicted"/>
<dbReference type="GeneID" id="57916754"/>
<organism evidence="2 3">
    <name type="scientific">Yersinia mollaretii (strain ATCC 43969 / DSM 18520 / CIP 103324 / CNY 7263 / WAIP 204)</name>
    <dbReference type="NCBI Taxonomy" id="349967"/>
    <lineage>
        <taxon>Bacteria</taxon>
        <taxon>Pseudomonadati</taxon>
        <taxon>Pseudomonadota</taxon>
        <taxon>Gammaproteobacteria</taxon>
        <taxon>Enterobacterales</taxon>
        <taxon>Yersiniaceae</taxon>
        <taxon>Yersinia</taxon>
    </lineage>
</organism>
<protein>
    <recommendedName>
        <fullName evidence="4">Insecticidal toxin complex protein</fullName>
    </recommendedName>
</protein>
<evidence type="ECO:0000256" key="1">
    <source>
        <dbReference type="ARBA" id="ARBA00023026"/>
    </source>
</evidence>
<keyword evidence="3" id="KW-1185">Reference proteome</keyword>
<reference evidence="2" key="1">
    <citation type="submission" date="2008-12" db="EMBL/GenBank/DDBJ databases">
        <title>Annotation of the Yersinia mollaretii ATCC 43969 genome.</title>
        <authorList>
            <person name="Read T.D."/>
            <person name="Akmal A."/>
            <person name="Bishop-Lilly K."/>
            <person name="Chen P.E."/>
            <person name="Cook C."/>
            <person name="Kiley M.P."/>
            <person name="Lentz S."/>
            <person name="Mateczun A."/>
            <person name="Nagarajan N."/>
            <person name="Nolan N."/>
            <person name="Osborne B.I."/>
            <person name="Pop M."/>
            <person name="Sozhamannan S."/>
            <person name="Stewart A.C."/>
            <person name="Sulakvelidze A."/>
            <person name="Thomason B."/>
            <person name="Willner K."/>
            <person name="Zwick M.E."/>
        </authorList>
    </citation>
    <scope>NUCLEOTIDE SEQUENCE [LARGE SCALE GENOMIC DNA]</scope>
    <source>
        <strain evidence="2">ATCC 43969</strain>
    </source>
</reference>
<accession>A0ABP2ECB4</accession>
<sequence>MFSPGRYLCELYNVAQELHGKESALHIDKRRPDLQKLVLSDKLMRQEVSTLDILLETLQSKVALSDLTQHAGNPADDSFILPYDDNLTIINAVLESKSTSLRDIAAQLSTGDTLQPLKLIPALVQEQLGLNSASYDLIKTESPLDENSGKRLAHVTQLSISQLKALVDSIRANSDASKEQILASLAEYVRLQRKYALSAEQFTAIVSTLNQKNTDDEPSFHQQIFSRADGSDMVPTDAVLNFTQSQPLINAALGVTQEELLRIAENCFGVGKTANIQMDEKKFSQIYRLATIPRLFGMSFSQAEILFSLSHQPEAIKNLAGGKVAVILDTINMLENIVQWMSEQKLDLAALNAMITPQYSTAATPELFNFLSNIHHSMDNQTDPVLLKQSLCRSLAAGFHLKTEVVAGLISWLENNNSAFTLEIFSNAITQVFADKPTLEKLEQNPRLVKQCQELSQYVLIAQWAKLTQQDIELILHPKLFSGTETPLHPSLSLLILLADFKAWQQQVKVPIAEALRYLSLLGDNDDNTNITTLAEIHGWDHQQTIHIINYIEIHKYPNNINHKFKFPNSFIDVNEYYKHISLINQVDIDIPLNISLNLIALATEDRNHQNGILIKVVAENLTHKF</sequence>
<dbReference type="Proteomes" id="UP000003027">
    <property type="component" value="Unassembled WGS sequence"/>
</dbReference>
<name>A0ABP2ECB4_YERMW</name>